<dbReference type="Pfam" id="PF01048">
    <property type="entry name" value="PNP_UDP_1"/>
    <property type="match status" value="1"/>
</dbReference>
<dbReference type="InterPro" id="IPR035994">
    <property type="entry name" value="Nucleoside_phosphorylase_sf"/>
</dbReference>
<dbReference type="EMBL" id="JALJOU010000017">
    <property type="protein sequence ID" value="KAK9839240.1"/>
    <property type="molecule type" value="Genomic_DNA"/>
</dbReference>
<evidence type="ECO:0000259" key="1">
    <source>
        <dbReference type="Pfam" id="PF01048"/>
    </source>
</evidence>
<keyword evidence="3" id="KW-1185">Reference proteome</keyword>
<sequence>MEAEGLPLVESLGLRRDEPSRIAPPAPCVTFSGSRHGIDIHLVCNGKCAVHGVDNVGTVPAALTTYLALQALRPDLVVSVGTAGGFAARGAKIGDVFVATGFANHDRRIPLPGFDKYGVWACGAHPVPNLQKALKLKEGVVSSGNSLDYCQQDWDQMVASSAAIKEMEAAGIAWAAALHGTPLLALKAVTDIVDGDRPAQDEFLENLAAAARALQETVPPALEFVAGKTLAEL</sequence>
<accession>A0AAW1RZV1</accession>
<gene>
    <name evidence="2" type="ORF">WJX81_003627</name>
</gene>
<protein>
    <recommendedName>
        <fullName evidence="1">Nucleoside phosphorylase domain-containing protein</fullName>
    </recommendedName>
</protein>
<dbReference type="GO" id="GO:0008930">
    <property type="term" value="F:methylthioadenosine nucleosidase activity"/>
    <property type="evidence" value="ECO:0007669"/>
    <property type="project" value="InterPro"/>
</dbReference>
<dbReference type="Gene3D" id="3.40.50.1580">
    <property type="entry name" value="Nucleoside phosphorylase domain"/>
    <property type="match status" value="1"/>
</dbReference>
<dbReference type="Proteomes" id="UP001445335">
    <property type="component" value="Unassembled WGS sequence"/>
</dbReference>
<dbReference type="PANTHER" id="PTHR46994:SF1">
    <property type="entry name" value="5'-METHYLTHIOADENOSINE NUCLEOSIDASE"/>
    <property type="match status" value="1"/>
</dbReference>
<dbReference type="GO" id="GO:0009116">
    <property type="term" value="P:nucleoside metabolic process"/>
    <property type="evidence" value="ECO:0007669"/>
    <property type="project" value="InterPro"/>
</dbReference>
<dbReference type="PANTHER" id="PTHR46994">
    <property type="entry name" value="5'-METHYLTHIOADENOSINE/S-ADENOSYLHOMOCYSTEINE NUCLEOSIDASE 1"/>
    <property type="match status" value="1"/>
</dbReference>
<dbReference type="GO" id="GO:0019509">
    <property type="term" value="P:L-methionine salvage from methylthioadenosine"/>
    <property type="evidence" value="ECO:0007669"/>
    <property type="project" value="InterPro"/>
</dbReference>
<dbReference type="AlphaFoldDB" id="A0AAW1RZV1"/>
<proteinExistence type="predicted"/>
<organism evidence="2 3">
    <name type="scientific">Elliptochloris bilobata</name>
    <dbReference type="NCBI Taxonomy" id="381761"/>
    <lineage>
        <taxon>Eukaryota</taxon>
        <taxon>Viridiplantae</taxon>
        <taxon>Chlorophyta</taxon>
        <taxon>core chlorophytes</taxon>
        <taxon>Trebouxiophyceae</taxon>
        <taxon>Trebouxiophyceae incertae sedis</taxon>
        <taxon>Elliptochloris clade</taxon>
        <taxon>Elliptochloris</taxon>
    </lineage>
</organism>
<reference evidence="2 3" key="1">
    <citation type="journal article" date="2024" name="Nat. Commun.">
        <title>Phylogenomics reveals the evolutionary origins of lichenization in chlorophyte algae.</title>
        <authorList>
            <person name="Puginier C."/>
            <person name="Libourel C."/>
            <person name="Otte J."/>
            <person name="Skaloud P."/>
            <person name="Haon M."/>
            <person name="Grisel S."/>
            <person name="Petersen M."/>
            <person name="Berrin J.G."/>
            <person name="Delaux P.M."/>
            <person name="Dal Grande F."/>
            <person name="Keller J."/>
        </authorList>
    </citation>
    <scope>NUCLEOTIDE SEQUENCE [LARGE SCALE GENOMIC DNA]</scope>
    <source>
        <strain evidence="2 3">SAG 245.80</strain>
    </source>
</reference>
<dbReference type="InterPro" id="IPR000845">
    <property type="entry name" value="Nucleoside_phosphorylase_d"/>
</dbReference>
<name>A0AAW1RZV1_9CHLO</name>
<dbReference type="SUPFAM" id="SSF53167">
    <property type="entry name" value="Purine and uridine phosphorylases"/>
    <property type="match status" value="1"/>
</dbReference>
<comment type="caution">
    <text evidence="2">The sequence shown here is derived from an EMBL/GenBank/DDBJ whole genome shotgun (WGS) entry which is preliminary data.</text>
</comment>
<feature type="domain" description="Nucleoside phosphorylase" evidence="1">
    <location>
        <begin position="25"/>
        <end position="217"/>
    </location>
</feature>
<evidence type="ECO:0000313" key="2">
    <source>
        <dbReference type="EMBL" id="KAK9839240.1"/>
    </source>
</evidence>
<evidence type="ECO:0000313" key="3">
    <source>
        <dbReference type="Proteomes" id="UP001445335"/>
    </source>
</evidence>
<dbReference type="InterPro" id="IPR044580">
    <property type="entry name" value="MTAN"/>
</dbReference>